<evidence type="ECO:0000313" key="1">
    <source>
        <dbReference type="EMBL" id="MDV7177222.1"/>
    </source>
</evidence>
<dbReference type="RefSeq" id="WP_141844099.1">
    <property type="nucleotide sequence ID" value="NZ_JAWLUK010000009.1"/>
</dbReference>
<accession>A0AAP5WBL1</accession>
<dbReference type="EMBL" id="JAWLUK010000009">
    <property type="protein sequence ID" value="MDV7177222.1"/>
    <property type="molecule type" value="Genomic_DNA"/>
</dbReference>
<sequence>MECERRRRIDEVLQLAGDLLVAESIREVRTHLLDFAVADDEQGRGRARSHAICQVLAEVANAVDPGEYIDEAADRTRTALTTAGLPRPVVALAIAATKKIAAGAVEGINPTGQIRLAIWMLISVLCPRPEVCPAQPKSGVEVLKEALEDAESAF</sequence>
<comment type="caution">
    <text evidence="1">The sequence shown here is derived from an EMBL/GenBank/DDBJ whole genome shotgun (WGS) entry which is preliminary data.</text>
</comment>
<protein>
    <submittedName>
        <fullName evidence="1">Uncharacterized protein</fullName>
    </submittedName>
</protein>
<evidence type="ECO:0000313" key="2">
    <source>
        <dbReference type="Proteomes" id="UP001185728"/>
    </source>
</evidence>
<dbReference type="AlphaFoldDB" id="A0AAP5WBL1"/>
<proteinExistence type="predicted"/>
<reference evidence="1" key="1">
    <citation type="submission" date="2023-10" db="EMBL/GenBank/DDBJ databases">
        <title>Development of a sustainable strategy for remediation of hydrocarbon-contaminated territories based on the waste exchange concept.</title>
        <authorList>
            <person name="Krivoruchko A."/>
        </authorList>
    </citation>
    <scope>NUCLEOTIDE SEQUENCE</scope>
    <source>
        <strain evidence="1">IEGM 1325</strain>
    </source>
</reference>
<name>A0AAP5WBL1_9MICC</name>
<dbReference type="Proteomes" id="UP001185728">
    <property type="component" value="Unassembled WGS sequence"/>
</dbReference>
<organism evidence="1 2">
    <name type="scientific">Micrococcus yunnanensis</name>
    <dbReference type="NCBI Taxonomy" id="566027"/>
    <lineage>
        <taxon>Bacteria</taxon>
        <taxon>Bacillati</taxon>
        <taxon>Actinomycetota</taxon>
        <taxon>Actinomycetes</taxon>
        <taxon>Micrococcales</taxon>
        <taxon>Micrococcaceae</taxon>
        <taxon>Micrococcus</taxon>
    </lineage>
</organism>
<gene>
    <name evidence="1" type="ORF">R4064_06130</name>
</gene>